<evidence type="ECO:0000259" key="1">
    <source>
        <dbReference type="Pfam" id="PF00148"/>
    </source>
</evidence>
<dbReference type="Gene3D" id="3.40.50.1980">
    <property type="entry name" value="Nitrogenase molybdenum iron protein domain"/>
    <property type="match status" value="1"/>
</dbReference>
<reference evidence="2 3" key="1">
    <citation type="submission" date="2024-01" db="EMBL/GenBank/DDBJ databases">
        <title>The diversity of rhizobia nodulating Mimosa spp. in eleven states of Brazil covering several biomes is determined by host plant, location, and edaphic factors.</title>
        <authorList>
            <person name="Rouws L."/>
            <person name="Barauna A."/>
            <person name="Beukes C."/>
            <person name="De Faria S.M."/>
            <person name="Gross E."/>
            <person name="Dos Reis Junior F.B."/>
            <person name="Simon M."/>
            <person name="Maluk M."/>
            <person name="Odee D.W."/>
            <person name="Kenicer G."/>
            <person name="Young J.P.W."/>
            <person name="Reis V.M."/>
            <person name="Zilli J."/>
            <person name="James E.K."/>
        </authorList>
    </citation>
    <scope>NUCLEOTIDE SEQUENCE [LARGE SCALE GENOMIC DNA]</scope>
    <source>
        <strain evidence="2 3">JPY530</strain>
    </source>
</reference>
<feature type="non-terminal residue" evidence="2">
    <location>
        <position position="1"/>
    </location>
</feature>
<sequence>GNDAWPEKVQALLDASPYGAGCKVYPKRDLWHLRSLLFTEPVDYLIGNTYGKYLERDAGTPLVRLVFPIFDRHHYHRYPTWGYAGGLRILMALLDEYFEALDASTIAVSETDYSYDIVR</sequence>
<accession>A0ABU9RGY9</accession>
<dbReference type="Pfam" id="PF00148">
    <property type="entry name" value="Oxidored_nitro"/>
    <property type="match status" value="1"/>
</dbReference>
<comment type="caution">
    <text evidence="2">The sequence shown here is derived from an EMBL/GenBank/DDBJ whole genome shotgun (WGS) entry which is preliminary data.</text>
</comment>
<evidence type="ECO:0000313" key="2">
    <source>
        <dbReference type="EMBL" id="MEM5346326.1"/>
    </source>
</evidence>
<dbReference type="RefSeq" id="WP_342959837.1">
    <property type="nucleotide sequence ID" value="NZ_JAZHGA010000116.1"/>
</dbReference>
<keyword evidence="3" id="KW-1185">Reference proteome</keyword>
<gene>
    <name evidence="2" type="ORF">V4C56_42785</name>
</gene>
<protein>
    <submittedName>
        <fullName evidence="2">Nitrogenase component 1</fullName>
    </submittedName>
</protein>
<dbReference type="SUPFAM" id="SSF53807">
    <property type="entry name" value="Helical backbone' metal receptor"/>
    <property type="match status" value="1"/>
</dbReference>
<dbReference type="PANTHER" id="PTHR33712">
    <property type="entry name" value="LIGHT-INDEPENDENT PROTOCHLOROPHYLLIDE REDUCTASE SUBUNIT B"/>
    <property type="match status" value="1"/>
</dbReference>
<proteinExistence type="predicted"/>
<dbReference type="EMBL" id="JAZHGA010000116">
    <property type="protein sequence ID" value="MEM5346326.1"/>
    <property type="molecule type" value="Genomic_DNA"/>
</dbReference>
<name>A0ABU9RGY9_9BURK</name>
<dbReference type="Proteomes" id="UP001481677">
    <property type="component" value="Unassembled WGS sequence"/>
</dbReference>
<evidence type="ECO:0000313" key="3">
    <source>
        <dbReference type="Proteomes" id="UP001481677"/>
    </source>
</evidence>
<dbReference type="InterPro" id="IPR050152">
    <property type="entry name" value="ChlB/BchB/BchZ"/>
</dbReference>
<dbReference type="PANTHER" id="PTHR33712:SF7">
    <property type="entry name" value="LIGHT-INDEPENDENT PROTOCHLOROPHYLLIDE REDUCTASE SUBUNIT B"/>
    <property type="match status" value="1"/>
</dbReference>
<organism evidence="2 3">
    <name type="scientific">Paraburkholderia azotifigens</name>
    <dbReference type="NCBI Taxonomy" id="2057004"/>
    <lineage>
        <taxon>Bacteria</taxon>
        <taxon>Pseudomonadati</taxon>
        <taxon>Pseudomonadota</taxon>
        <taxon>Betaproteobacteria</taxon>
        <taxon>Burkholderiales</taxon>
        <taxon>Burkholderiaceae</taxon>
        <taxon>Paraburkholderia</taxon>
    </lineage>
</organism>
<dbReference type="InterPro" id="IPR000510">
    <property type="entry name" value="Nase/OxRdtase_comp1"/>
</dbReference>
<feature type="domain" description="Nitrogenase/oxidoreductase component 1" evidence="1">
    <location>
        <begin position="6"/>
        <end position="93"/>
    </location>
</feature>